<feature type="transmembrane region" description="Helical" evidence="1">
    <location>
        <begin position="174"/>
        <end position="192"/>
    </location>
</feature>
<dbReference type="RefSeq" id="XP_015404359.1">
    <property type="nucleotide sequence ID" value="XM_015553288.1"/>
</dbReference>
<keyword evidence="3" id="KW-1185">Reference proteome</keyword>
<dbReference type="PANTHER" id="PTHR34414">
    <property type="entry name" value="HET DOMAIN-CONTAINING PROTEIN-RELATED"/>
    <property type="match status" value="1"/>
</dbReference>
<proteinExistence type="predicted"/>
<keyword evidence="1" id="KW-0472">Membrane</keyword>
<sequence>MSLLILETVEKHADASDLGDKKPAPSSRQLLRTSATLYRKGGIRLLLNGICSACTYWAMHISVAKLSTTLLPSPAAHILASLLLAETHFLWTARTILPHDQLRLVSKPGDRRRWKALVLPTLVYAAAETVMMHVPALFDSSITPPPDEEVTIAGLLYIVRSDILVAGLMLSAQLFLLLPSYMVLILVQISLLPPTCETLIFRQQRRGRWVGEIFSVVNRGPLQAQEAAQMVRMGRLLSCLELHGKMCLCLVGVAAVVHSVVYWFVRSYAHLIRHRFDFALAHVHDLIPETVTWNAWCQFIQHFRHCEDNQVAKRYLFQPPSAKTVWFYGVPYWSIQRDVQRIAAPLIIGFASISLVLSSMQVIFFCTH</sequence>
<dbReference type="AlphaFoldDB" id="A0A0L1IV73"/>
<accession>A0A0L1IV73</accession>
<dbReference type="STRING" id="1509407.A0A0L1IV73"/>
<organism evidence="2 3">
    <name type="scientific">Aspergillus nomiae NRRL (strain ATCC 15546 / NRRL 13137 / CBS 260.88 / M93)</name>
    <dbReference type="NCBI Taxonomy" id="1509407"/>
    <lineage>
        <taxon>Eukaryota</taxon>
        <taxon>Fungi</taxon>
        <taxon>Dikarya</taxon>
        <taxon>Ascomycota</taxon>
        <taxon>Pezizomycotina</taxon>
        <taxon>Eurotiomycetes</taxon>
        <taxon>Eurotiomycetidae</taxon>
        <taxon>Eurotiales</taxon>
        <taxon>Aspergillaceae</taxon>
        <taxon>Aspergillus</taxon>
        <taxon>Aspergillus subgen. Circumdati</taxon>
    </lineage>
</organism>
<evidence type="ECO:0000313" key="3">
    <source>
        <dbReference type="Proteomes" id="UP000037505"/>
    </source>
</evidence>
<keyword evidence="1" id="KW-0812">Transmembrane</keyword>
<keyword evidence="1" id="KW-1133">Transmembrane helix</keyword>
<evidence type="ECO:0000256" key="1">
    <source>
        <dbReference type="SAM" id="Phobius"/>
    </source>
</evidence>
<dbReference type="EMBL" id="JNOM01000268">
    <property type="protein sequence ID" value="KNG83436.1"/>
    <property type="molecule type" value="Genomic_DNA"/>
</dbReference>
<dbReference type="GeneID" id="26809836"/>
<dbReference type="Proteomes" id="UP000037505">
    <property type="component" value="Unassembled WGS sequence"/>
</dbReference>
<feature type="transmembrane region" description="Helical" evidence="1">
    <location>
        <begin position="242"/>
        <end position="265"/>
    </location>
</feature>
<gene>
    <name evidence="2" type="ORF">ANOM_008032</name>
</gene>
<comment type="caution">
    <text evidence="2">The sequence shown here is derived from an EMBL/GenBank/DDBJ whole genome shotgun (WGS) entry which is preliminary data.</text>
</comment>
<reference evidence="2 3" key="1">
    <citation type="submission" date="2014-06" db="EMBL/GenBank/DDBJ databases">
        <title>The Genome of the Aflatoxigenic Filamentous Fungus Aspergillus nomius.</title>
        <authorList>
            <person name="Moore M.G."/>
            <person name="Shannon B.M."/>
            <person name="Brian M.M."/>
        </authorList>
    </citation>
    <scope>NUCLEOTIDE SEQUENCE [LARGE SCALE GENOMIC DNA]</scope>
    <source>
        <strain evidence="2 3">NRRL 13137</strain>
    </source>
</reference>
<dbReference type="PANTHER" id="PTHR34414:SF1">
    <property type="entry name" value="SUBTILISIN-LIKE SERINE PROTEASE"/>
    <property type="match status" value="1"/>
</dbReference>
<protein>
    <submittedName>
        <fullName evidence="2">Uncharacterized protein</fullName>
    </submittedName>
</protein>
<dbReference type="InterPro" id="IPR046536">
    <property type="entry name" value="DUF6601"/>
</dbReference>
<dbReference type="OrthoDB" id="2896006at2759"/>
<evidence type="ECO:0000313" key="2">
    <source>
        <dbReference type="EMBL" id="KNG83436.1"/>
    </source>
</evidence>
<name>A0A0L1IV73_ASPN3</name>
<feature type="transmembrane region" description="Helical" evidence="1">
    <location>
        <begin position="342"/>
        <end position="365"/>
    </location>
</feature>
<dbReference type="Pfam" id="PF20246">
    <property type="entry name" value="DUF6601"/>
    <property type="match status" value="1"/>
</dbReference>